<evidence type="ECO:0000313" key="2">
    <source>
        <dbReference type="EMBL" id="MCU6666175.1"/>
    </source>
</evidence>
<keyword evidence="3" id="KW-1185">Reference proteome</keyword>
<dbReference type="EMBL" id="JAMGZK010000053">
    <property type="protein sequence ID" value="MCU6666175.1"/>
    <property type="molecule type" value="Genomic_DNA"/>
</dbReference>
<keyword evidence="1" id="KW-0812">Transmembrane</keyword>
<keyword evidence="1" id="KW-0472">Membrane</keyword>
<organism evidence="2 3">
    <name type="scientific">Silvania hatchlandensis</name>
    <dbReference type="NCBI Taxonomy" id="2926469"/>
    <lineage>
        <taxon>Bacteria</taxon>
        <taxon>Pseudomonadati</taxon>
        <taxon>Pseudomonadota</taxon>
        <taxon>Gammaproteobacteria</taxon>
        <taxon>Enterobacterales</taxon>
        <taxon>Enterobacteriaceae</taxon>
        <taxon>Silvania</taxon>
    </lineage>
</organism>
<sequence length="380" mass="41871">MRPQPDYLPYRQAHPPRARRWLTAGAVVAFLSGAGMALLPAVDRGGALVAWGMACGGALTGVGWLLRQLHYRISVHHAQYYAQLVEQERQDWWARHQQTFGLRETVLLGPVGSEAKHWEQLLKREHQTPEEKTEAGGRTLRLIHSFVSDPDAREQQLAGMLVRQWLAQRGDAALPHLSHCYWLGSELAWRTFCELLAESYPALQLPAMPEKWQGEASLSAITARINDPHEERLILVAGCQSLTAMSASARPAGESAVLWLVSREGSALITRGERYNVGQGESILGACARGMQQSKITSPPDPCMVFTQPHVPELAQSGWNITQFLQDVNWGDTGQMEPLIVITLAALYTSQCAQPCGWIARDPQHSLALGIVTPTGNSPS</sequence>
<evidence type="ECO:0000256" key="1">
    <source>
        <dbReference type="SAM" id="Phobius"/>
    </source>
</evidence>
<evidence type="ECO:0000313" key="3">
    <source>
        <dbReference type="Proteomes" id="UP001063816"/>
    </source>
</evidence>
<accession>A0A9J6Q0S6</accession>
<protein>
    <submittedName>
        <fullName evidence="2">Uncharacterized protein</fullName>
    </submittedName>
</protein>
<reference evidence="2" key="1">
    <citation type="submission" date="2022-05" db="EMBL/GenBank/DDBJ databases">
        <title>Description of a novel species of Leclercia; Leclercia tamurae and the Proposal for a Novel Genus Silvania gen. nov. Containing Two Novel Species Silvania hatchlandensis sp. nov. and Silvania confinis sp. nov. Isolated from the Rhizosphere of Oak.</title>
        <authorList>
            <person name="Maddock D.W."/>
            <person name="Brady C.L."/>
            <person name="Denman S."/>
            <person name="Arnold D."/>
        </authorList>
    </citation>
    <scope>NUCLEOTIDE SEQUENCE</scope>
    <source>
        <strain evidence="2">H19S6</strain>
    </source>
</reference>
<keyword evidence="1" id="KW-1133">Transmembrane helix</keyword>
<comment type="caution">
    <text evidence="2">The sequence shown here is derived from an EMBL/GenBank/DDBJ whole genome shotgun (WGS) entry which is preliminary data.</text>
</comment>
<dbReference type="Proteomes" id="UP001063816">
    <property type="component" value="Unassembled WGS sequence"/>
</dbReference>
<feature type="transmembrane region" description="Helical" evidence="1">
    <location>
        <begin position="21"/>
        <end position="42"/>
    </location>
</feature>
<dbReference type="RefSeq" id="WP_271283705.1">
    <property type="nucleotide sequence ID" value="NZ_JAMGZK010000053.1"/>
</dbReference>
<feature type="transmembrane region" description="Helical" evidence="1">
    <location>
        <begin position="48"/>
        <end position="66"/>
    </location>
</feature>
<dbReference type="AlphaFoldDB" id="A0A9J6Q0S6"/>
<gene>
    <name evidence="2" type="ORF">M8014_17720</name>
</gene>
<proteinExistence type="predicted"/>
<name>A0A9J6Q0S6_9ENTR</name>